<name>A0ABN7VDH1_GIGMA</name>
<accession>A0ABN7VDH1</accession>
<gene>
    <name evidence="1" type="ORF">GMARGA_LOCUS17321</name>
</gene>
<evidence type="ECO:0000313" key="2">
    <source>
        <dbReference type="Proteomes" id="UP000789901"/>
    </source>
</evidence>
<keyword evidence="2" id="KW-1185">Reference proteome</keyword>
<dbReference type="EMBL" id="CAJVQB010013040">
    <property type="protein sequence ID" value="CAG8759583.1"/>
    <property type="molecule type" value="Genomic_DNA"/>
</dbReference>
<protein>
    <submittedName>
        <fullName evidence="1">13238_t:CDS:1</fullName>
    </submittedName>
</protein>
<comment type="caution">
    <text evidence="1">The sequence shown here is derived from an EMBL/GenBank/DDBJ whole genome shotgun (WGS) entry which is preliminary data.</text>
</comment>
<reference evidence="1 2" key="1">
    <citation type="submission" date="2021-06" db="EMBL/GenBank/DDBJ databases">
        <authorList>
            <person name="Kallberg Y."/>
            <person name="Tangrot J."/>
            <person name="Rosling A."/>
        </authorList>
    </citation>
    <scope>NUCLEOTIDE SEQUENCE [LARGE SCALE GENOMIC DNA]</scope>
    <source>
        <strain evidence="1 2">120-4 pot B 10/14</strain>
    </source>
</reference>
<sequence length="188" mass="22687">MKKINDEQFWFISQNEYFYDKKCIEELNEYYERLTYRTTINEEDKIDEKNLDDQINVLRKSCSDDIIFAKPNKTHKFQSLLATKKNEADLSNCITFRINEIDILNDSIKNVKLQLQELRNLEQKSCYSEKDLKQVLESLRILHIDHCQLKEEWCVTNAEFRKEYFALYNFHKFGKHNRNVHCMNGVRA</sequence>
<evidence type="ECO:0000313" key="1">
    <source>
        <dbReference type="EMBL" id="CAG8759583.1"/>
    </source>
</evidence>
<proteinExistence type="predicted"/>
<dbReference type="Proteomes" id="UP000789901">
    <property type="component" value="Unassembled WGS sequence"/>
</dbReference>
<organism evidence="1 2">
    <name type="scientific">Gigaspora margarita</name>
    <dbReference type="NCBI Taxonomy" id="4874"/>
    <lineage>
        <taxon>Eukaryota</taxon>
        <taxon>Fungi</taxon>
        <taxon>Fungi incertae sedis</taxon>
        <taxon>Mucoromycota</taxon>
        <taxon>Glomeromycotina</taxon>
        <taxon>Glomeromycetes</taxon>
        <taxon>Diversisporales</taxon>
        <taxon>Gigasporaceae</taxon>
        <taxon>Gigaspora</taxon>
    </lineage>
</organism>